<keyword evidence="2" id="KW-1185">Reference proteome</keyword>
<comment type="caution">
    <text evidence="1">The sequence shown here is derived from an EMBL/GenBank/DDBJ whole genome shotgun (WGS) entry which is preliminary data.</text>
</comment>
<organism evidence="1 2">
    <name type="scientific">Rhododendron molle</name>
    <name type="common">Chinese azalea</name>
    <name type="synonym">Azalea mollis</name>
    <dbReference type="NCBI Taxonomy" id="49168"/>
    <lineage>
        <taxon>Eukaryota</taxon>
        <taxon>Viridiplantae</taxon>
        <taxon>Streptophyta</taxon>
        <taxon>Embryophyta</taxon>
        <taxon>Tracheophyta</taxon>
        <taxon>Spermatophyta</taxon>
        <taxon>Magnoliopsida</taxon>
        <taxon>eudicotyledons</taxon>
        <taxon>Gunneridae</taxon>
        <taxon>Pentapetalae</taxon>
        <taxon>asterids</taxon>
        <taxon>Ericales</taxon>
        <taxon>Ericaceae</taxon>
        <taxon>Ericoideae</taxon>
        <taxon>Rhodoreae</taxon>
        <taxon>Rhododendron</taxon>
    </lineage>
</organism>
<dbReference type="EMBL" id="CM046394">
    <property type="protein sequence ID" value="KAI8545583.1"/>
    <property type="molecule type" value="Genomic_DNA"/>
</dbReference>
<sequence>MEVAGKQSGGEMESKAAWWVERARKIGNAVAKEGREDPRKVVHSVKVGMAVTVASMVYLLEPLFHGMGRNNSLWAVLTVILILEFTAGATFYKGINRGIGTLAALSFALLIEIVARHAGHIGCAISIGFSVFLTDLLSYKGITDFPHHARNQILMNTLHVLEGMGESSPMYLHYCHWMWHMHITSLLILPNWSGEDLHSSIISKFEDLAKVIEACVEEYFQVPDTKDASKSSKSTALEKSYEEIFQCNSTEESLATFASWEPRHSRYCYPWKQYVHLGTVLRRLAYTAFALHGCLGSHVQAPQTVRALFKEPCEHVAKEIVKVLSELAETIKKHQHFSAHISDHLHEALEELDASIKTQPQLFLTSNQQKLKQPSLLRFLGRKYGGQNSSR</sequence>
<accession>A0ACC0MX17</accession>
<proteinExistence type="predicted"/>
<evidence type="ECO:0000313" key="2">
    <source>
        <dbReference type="Proteomes" id="UP001062846"/>
    </source>
</evidence>
<dbReference type="Proteomes" id="UP001062846">
    <property type="component" value="Chromosome 7"/>
</dbReference>
<reference evidence="1" key="1">
    <citation type="submission" date="2022-02" db="EMBL/GenBank/DDBJ databases">
        <title>Plant Genome Project.</title>
        <authorList>
            <person name="Zhang R.-G."/>
        </authorList>
    </citation>
    <scope>NUCLEOTIDE SEQUENCE</scope>
    <source>
        <strain evidence="1">AT1</strain>
    </source>
</reference>
<name>A0ACC0MX17_RHOML</name>
<gene>
    <name evidence="1" type="ORF">RHMOL_Rhmol07G0050800</name>
</gene>
<protein>
    <submittedName>
        <fullName evidence="1">Uncharacterized protein</fullName>
    </submittedName>
</protein>
<evidence type="ECO:0000313" key="1">
    <source>
        <dbReference type="EMBL" id="KAI8545583.1"/>
    </source>
</evidence>